<dbReference type="GO" id="GO:0006508">
    <property type="term" value="P:proteolysis"/>
    <property type="evidence" value="ECO:0007669"/>
    <property type="project" value="UniProtKB-KW"/>
</dbReference>
<feature type="transmembrane region" description="Helical" evidence="6">
    <location>
        <begin position="97"/>
        <end position="115"/>
    </location>
</feature>
<feature type="transmembrane region" description="Helical" evidence="6">
    <location>
        <begin position="21"/>
        <end position="43"/>
    </location>
</feature>
<evidence type="ECO:0000256" key="6">
    <source>
        <dbReference type="SAM" id="Phobius"/>
    </source>
</evidence>
<reference evidence="8 9" key="1">
    <citation type="submission" date="2016-10" db="EMBL/GenBank/DDBJ databases">
        <authorList>
            <person name="de Groot N.N."/>
        </authorList>
    </citation>
    <scope>NUCLEOTIDE SEQUENCE [LARGE SCALE GENOMIC DNA]</scope>
    <source>
        <strain evidence="8 9">DSM 6059</strain>
    </source>
</reference>
<proteinExistence type="predicted"/>
<feature type="transmembrane region" description="Helical" evidence="6">
    <location>
        <begin position="71"/>
        <end position="90"/>
    </location>
</feature>
<gene>
    <name evidence="8" type="ORF">SAMN02745724_03162</name>
</gene>
<evidence type="ECO:0000256" key="5">
    <source>
        <dbReference type="SAM" id="MobiDB-lite"/>
    </source>
</evidence>
<dbReference type="SUPFAM" id="SSF144091">
    <property type="entry name" value="Rhomboid-like"/>
    <property type="match status" value="1"/>
</dbReference>
<sequence length="225" mass="25785">MTTRIPISHNMNKNTSLQKSILTAFIFVIFLWLIKAYETYFFVELYQLGVKPLNTSGLIGIITGPLIHGSWQHVIGNSLPLILLGGFLLYGYPNSRWWAIGIIWLVSGFGVWLFARDSFHFGASGLTHGLFFYLFIAGIIRRDKRSSVLLMIAFYMYGSMIMTILPTEQGISYEYHLFGALAGIISAILFRKWDPKLKEKSYSWESPDDEDLIGDEWQNQDNKHD</sequence>
<evidence type="ECO:0000313" key="8">
    <source>
        <dbReference type="EMBL" id="SFD00421.1"/>
    </source>
</evidence>
<keyword evidence="9" id="KW-1185">Reference proteome</keyword>
<keyword evidence="4 6" id="KW-0472">Membrane</keyword>
<feature type="transmembrane region" description="Helical" evidence="6">
    <location>
        <begin position="147"/>
        <end position="165"/>
    </location>
</feature>
<feature type="domain" description="Peptidase S54 rhomboid" evidence="7">
    <location>
        <begin position="58"/>
        <end position="191"/>
    </location>
</feature>
<feature type="transmembrane region" description="Helical" evidence="6">
    <location>
        <begin position="121"/>
        <end position="140"/>
    </location>
</feature>
<dbReference type="InterPro" id="IPR022764">
    <property type="entry name" value="Peptidase_S54_rhomboid_dom"/>
</dbReference>
<organism evidence="8 9">
    <name type="scientific">Pseudoalteromonas denitrificans DSM 6059</name>
    <dbReference type="NCBI Taxonomy" id="1123010"/>
    <lineage>
        <taxon>Bacteria</taxon>
        <taxon>Pseudomonadati</taxon>
        <taxon>Pseudomonadota</taxon>
        <taxon>Gammaproteobacteria</taxon>
        <taxon>Alteromonadales</taxon>
        <taxon>Pseudoalteromonadaceae</taxon>
        <taxon>Pseudoalteromonas</taxon>
    </lineage>
</organism>
<keyword evidence="8" id="KW-0378">Hydrolase</keyword>
<dbReference type="Pfam" id="PF01694">
    <property type="entry name" value="Rhomboid"/>
    <property type="match status" value="1"/>
</dbReference>
<dbReference type="GO" id="GO:0016020">
    <property type="term" value="C:membrane"/>
    <property type="evidence" value="ECO:0007669"/>
    <property type="project" value="UniProtKB-SubCell"/>
</dbReference>
<feature type="transmembrane region" description="Helical" evidence="6">
    <location>
        <begin position="171"/>
        <end position="190"/>
    </location>
</feature>
<evidence type="ECO:0000256" key="3">
    <source>
        <dbReference type="ARBA" id="ARBA00022989"/>
    </source>
</evidence>
<dbReference type="PANTHER" id="PTHR43066">
    <property type="entry name" value="RHOMBOID-RELATED PROTEIN"/>
    <property type="match status" value="1"/>
</dbReference>
<keyword evidence="2 6" id="KW-0812">Transmembrane</keyword>
<feature type="region of interest" description="Disordered" evidence="5">
    <location>
        <begin position="201"/>
        <end position="225"/>
    </location>
</feature>
<dbReference type="EMBL" id="FOLO01000027">
    <property type="protein sequence ID" value="SFD00421.1"/>
    <property type="molecule type" value="Genomic_DNA"/>
</dbReference>
<evidence type="ECO:0000256" key="2">
    <source>
        <dbReference type="ARBA" id="ARBA00022692"/>
    </source>
</evidence>
<keyword evidence="8" id="KW-0645">Protease</keyword>
<dbReference type="Proteomes" id="UP000198862">
    <property type="component" value="Unassembled WGS sequence"/>
</dbReference>
<evidence type="ECO:0000313" key="9">
    <source>
        <dbReference type="Proteomes" id="UP000198862"/>
    </source>
</evidence>
<accession>A0A1I1NRW9</accession>
<evidence type="ECO:0000256" key="1">
    <source>
        <dbReference type="ARBA" id="ARBA00004141"/>
    </source>
</evidence>
<dbReference type="GO" id="GO:0004252">
    <property type="term" value="F:serine-type endopeptidase activity"/>
    <property type="evidence" value="ECO:0007669"/>
    <property type="project" value="InterPro"/>
</dbReference>
<name>A0A1I1NRW9_9GAMM</name>
<dbReference type="AlphaFoldDB" id="A0A1I1NRW9"/>
<dbReference type="InterPro" id="IPR035952">
    <property type="entry name" value="Rhomboid-like_sf"/>
</dbReference>
<comment type="subcellular location">
    <subcellularLocation>
        <location evidence="1">Membrane</location>
        <topology evidence="1">Multi-pass membrane protein</topology>
    </subcellularLocation>
</comment>
<evidence type="ECO:0000256" key="4">
    <source>
        <dbReference type="ARBA" id="ARBA00023136"/>
    </source>
</evidence>
<dbReference type="STRING" id="1123010.SAMN02745724_03162"/>
<keyword evidence="3 6" id="KW-1133">Transmembrane helix</keyword>
<dbReference type="PANTHER" id="PTHR43066:SF11">
    <property type="entry name" value="PEPTIDASE S54 RHOMBOID DOMAIN-CONTAINING PROTEIN"/>
    <property type="match status" value="1"/>
</dbReference>
<dbReference type="Gene3D" id="1.20.1540.10">
    <property type="entry name" value="Rhomboid-like"/>
    <property type="match status" value="1"/>
</dbReference>
<evidence type="ECO:0000259" key="7">
    <source>
        <dbReference type="Pfam" id="PF01694"/>
    </source>
</evidence>
<protein>
    <submittedName>
        <fullName evidence="8">Membrane associated serine protease, rhomboid family</fullName>
    </submittedName>
</protein>